<organism evidence="2 3">
    <name type="scientific">Mycobacteroides chelonae</name>
    <name type="common">Mycobacterium chelonae</name>
    <dbReference type="NCBI Taxonomy" id="1774"/>
    <lineage>
        <taxon>Bacteria</taxon>
        <taxon>Bacillati</taxon>
        <taxon>Actinomycetota</taxon>
        <taxon>Actinomycetes</taxon>
        <taxon>Mycobacteriales</taxon>
        <taxon>Mycobacteriaceae</taxon>
        <taxon>Mycobacteroides</taxon>
    </lineage>
</organism>
<dbReference type="EMBL" id="MLIQ01000021">
    <property type="protein sequence ID" value="OHU52343.1"/>
    <property type="molecule type" value="Genomic_DNA"/>
</dbReference>
<reference evidence="2 3" key="1">
    <citation type="submission" date="2016-10" db="EMBL/GenBank/DDBJ databases">
        <title>Evaluation of Human, Veterinary and Environmental Mycobacterium chelonae Isolates by Core Genome Phylogenomic Analysis, Targeted Gene Comparison, and Anti-microbial Susceptibility Patterns: A Tale of Mistaken Identities.</title>
        <authorList>
            <person name="Fogelson S.B."/>
            <person name="Camus A.C."/>
            <person name="Lorenz W."/>
            <person name="Vasireddy R."/>
            <person name="Vasireddy S."/>
            <person name="Smith T."/>
            <person name="Brown-Elliott B.A."/>
            <person name="Wallace R.J.Jr."/>
            <person name="Hasan N.A."/>
            <person name="Reischl U."/>
            <person name="Sanchez S."/>
        </authorList>
    </citation>
    <scope>NUCLEOTIDE SEQUENCE [LARGE SCALE GENOMIC DNA]</scope>
    <source>
        <strain evidence="2 3">15515</strain>
    </source>
</reference>
<accession>A0A1S1LKN3</accession>
<evidence type="ECO:0000313" key="2">
    <source>
        <dbReference type="EMBL" id="OHU52343.1"/>
    </source>
</evidence>
<proteinExistence type="predicted"/>
<feature type="region of interest" description="Disordered" evidence="1">
    <location>
        <begin position="532"/>
        <end position="553"/>
    </location>
</feature>
<dbReference type="Proteomes" id="UP000180043">
    <property type="component" value="Unassembled WGS sequence"/>
</dbReference>
<protein>
    <submittedName>
        <fullName evidence="2">Uncharacterized protein</fullName>
    </submittedName>
</protein>
<dbReference type="RefSeq" id="WP_070947623.1">
    <property type="nucleotide sequence ID" value="NZ_MLIQ01000021.1"/>
</dbReference>
<name>A0A1S1LKN3_MYCCH</name>
<evidence type="ECO:0000313" key="3">
    <source>
        <dbReference type="Proteomes" id="UP000180043"/>
    </source>
</evidence>
<evidence type="ECO:0000256" key="1">
    <source>
        <dbReference type="SAM" id="MobiDB-lite"/>
    </source>
</evidence>
<sequence>MPDRNKPTTSLTEAVRTSAAAALAGAGNPLATIGDTVRSAMMEAHGHNFARSAIEAIQPPNGLGLANAISAGAAPLGDLSAAASIARINETARAAMERFHRIVGPRAGEELSSHRFAGLAADVVPAFRQLTAAAGTDLRARWAADTIASITSLHNTDASRGLQGLATPIISAADHIAQMRSVAYPTLPAMGSWSDPMSEARSAFQSAMPAMPTLPALAMPAIPAMSSWHQLITETLPLATPTWAGASAWIDVARAPGGHLTNLTHHLSALIGHGGHISAFEDLIRSSQRTIREAIGLSSPFLHTTRWMNDLARDSMDAIADMMRSLWPLADGGLQAAHLALQAAIHVVGLLKRNAQQAPVAVRDFLINWLGFRYAGRDLVTSATLVLMRVESWLPENIFTRGFDPRPQLRRMTLDEHRAANRLSTDPDLQFRLKPLLSLDQPIGPPEHDGAPTLLRDLVPDRAAPDPLDTGDEEFTDPRFLRLWWKLNDIERAILRERGHRGVTWASAAVAVGQPPAAGERLRRKLKRLAAGLSSDSQSAQAGSSKTRCISSG</sequence>
<comment type="caution">
    <text evidence="2">The sequence shown here is derived from an EMBL/GenBank/DDBJ whole genome shotgun (WGS) entry which is preliminary data.</text>
</comment>
<gene>
    <name evidence="2" type="ORF">BKG82_18945</name>
</gene>
<dbReference type="AlphaFoldDB" id="A0A1S1LKN3"/>
<feature type="compositionally biased region" description="Low complexity" evidence="1">
    <location>
        <begin position="532"/>
        <end position="545"/>
    </location>
</feature>